<evidence type="ECO:0000313" key="2">
    <source>
        <dbReference type="Proteomes" id="UP001652661"/>
    </source>
</evidence>
<organism evidence="2 3">
    <name type="scientific">Drosophila kikkawai</name>
    <name type="common">Fruit fly</name>
    <dbReference type="NCBI Taxonomy" id="30033"/>
    <lineage>
        <taxon>Eukaryota</taxon>
        <taxon>Metazoa</taxon>
        <taxon>Ecdysozoa</taxon>
        <taxon>Arthropoda</taxon>
        <taxon>Hexapoda</taxon>
        <taxon>Insecta</taxon>
        <taxon>Pterygota</taxon>
        <taxon>Neoptera</taxon>
        <taxon>Endopterygota</taxon>
        <taxon>Diptera</taxon>
        <taxon>Brachycera</taxon>
        <taxon>Muscomorpha</taxon>
        <taxon>Ephydroidea</taxon>
        <taxon>Drosophilidae</taxon>
        <taxon>Drosophila</taxon>
        <taxon>Sophophora</taxon>
    </lineage>
</organism>
<evidence type="ECO:0000256" key="1">
    <source>
        <dbReference type="SAM" id="MobiDB-lite"/>
    </source>
</evidence>
<dbReference type="Proteomes" id="UP001652661">
    <property type="component" value="Unplaced"/>
</dbReference>
<accession>A0ABM4GQN7</accession>
<gene>
    <name evidence="3" type="primary">LOC138929485</name>
</gene>
<feature type="region of interest" description="Disordered" evidence="1">
    <location>
        <begin position="106"/>
        <end position="129"/>
    </location>
</feature>
<dbReference type="GeneID" id="138929485"/>
<feature type="compositionally biased region" description="Low complexity" evidence="1">
    <location>
        <begin position="109"/>
        <end position="118"/>
    </location>
</feature>
<proteinExistence type="predicted"/>
<dbReference type="RefSeq" id="XP_070145026.1">
    <property type="nucleotide sequence ID" value="XM_070288925.1"/>
</dbReference>
<name>A0ABM4GQN7_DROKI</name>
<sequence length="129" mass="14017">MLKIVKTEPSLQGLKDNVQGLRRTANGGLLLRMQKNLDPSMQQLQAALKTAISGKAEVAVMQETVQVEIRDLDDMTSADEVTMALFAGEESHASNVVAWATSTIRAKTSPSASYAPEEASTRRRQSTLQ</sequence>
<reference evidence="3" key="1">
    <citation type="submission" date="2025-08" db="UniProtKB">
        <authorList>
            <consortium name="RefSeq"/>
        </authorList>
    </citation>
    <scope>IDENTIFICATION</scope>
    <source>
        <strain evidence="3">14028-0561.14</strain>
        <tissue evidence="3">Whole fly</tissue>
    </source>
</reference>
<keyword evidence="2" id="KW-1185">Reference proteome</keyword>
<evidence type="ECO:0000313" key="3">
    <source>
        <dbReference type="RefSeq" id="XP_070145026.1"/>
    </source>
</evidence>
<protein>
    <submittedName>
        <fullName evidence="3">Uncharacterized protein</fullName>
    </submittedName>
</protein>